<dbReference type="Gene3D" id="1.10.510.10">
    <property type="entry name" value="Transferase(Phosphotransferase) domain 1"/>
    <property type="match status" value="1"/>
</dbReference>
<dbReference type="PANTHER" id="PTHR48006:SF88">
    <property type="entry name" value="LRR RECEPTOR-LIKE KINASE FAMILY PROTEIN"/>
    <property type="match status" value="1"/>
</dbReference>
<sequence>MFMDSNEIDSSNSSFVDNGVWELGFVKKDVYDFGVLLLELIAMKELNQIDNYPKNLCESLVDWITHLLTSSSDVYSVIDKPLIGRAFDGKIFQFLRITCTCLKPFPAQRPTMLELYHTIQSFGGEI</sequence>
<accession>A0AAW0K2X2</accession>
<keyword evidence="3" id="KW-1185">Reference proteome</keyword>
<dbReference type="GO" id="GO:0016301">
    <property type="term" value="F:kinase activity"/>
    <property type="evidence" value="ECO:0007669"/>
    <property type="project" value="UniProtKB-KW"/>
</dbReference>
<dbReference type="GO" id="GO:0016020">
    <property type="term" value="C:membrane"/>
    <property type="evidence" value="ECO:0007669"/>
    <property type="project" value="UniProtKB-SubCell"/>
</dbReference>
<dbReference type="EMBL" id="PKMF04000409">
    <property type="protein sequence ID" value="KAK7833205.1"/>
    <property type="molecule type" value="Genomic_DNA"/>
</dbReference>
<evidence type="ECO:0000313" key="2">
    <source>
        <dbReference type="EMBL" id="KAK7833205.1"/>
    </source>
</evidence>
<proteinExistence type="predicted"/>
<dbReference type="InterPro" id="IPR051824">
    <property type="entry name" value="LRR_Rcpt-Like_S/T_Kinase"/>
</dbReference>
<name>A0AAW0K2X2_QUESU</name>
<comment type="caution">
    <text evidence="2">The sequence shown here is derived from an EMBL/GenBank/DDBJ whole genome shotgun (WGS) entry which is preliminary data.</text>
</comment>
<evidence type="ECO:0000256" key="1">
    <source>
        <dbReference type="ARBA" id="ARBA00004479"/>
    </source>
</evidence>
<dbReference type="InterPro" id="IPR011009">
    <property type="entry name" value="Kinase-like_dom_sf"/>
</dbReference>
<reference evidence="2 3" key="1">
    <citation type="journal article" date="2018" name="Sci. Data">
        <title>The draft genome sequence of cork oak.</title>
        <authorList>
            <person name="Ramos A.M."/>
            <person name="Usie A."/>
            <person name="Barbosa P."/>
            <person name="Barros P.M."/>
            <person name="Capote T."/>
            <person name="Chaves I."/>
            <person name="Simoes F."/>
            <person name="Abreu I."/>
            <person name="Carrasquinho I."/>
            <person name="Faro C."/>
            <person name="Guimaraes J.B."/>
            <person name="Mendonca D."/>
            <person name="Nobrega F."/>
            <person name="Rodrigues L."/>
            <person name="Saibo N.J.M."/>
            <person name="Varela M.C."/>
            <person name="Egas C."/>
            <person name="Matos J."/>
            <person name="Miguel C.M."/>
            <person name="Oliveira M.M."/>
            <person name="Ricardo C.P."/>
            <person name="Goncalves S."/>
        </authorList>
    </citation>
    <scope>NUCLEOTIDE SEQUENCE [LARGE SCALE GENOMIC DNA]</scope>
    <source>
        <strain evidence="3">cv. HL8</strain>
    </source>
</reference>
<evidence type="ECO:0000313" key="3">
    <source>
        <dbReference type="Proteomes" id="UP000237347"/>
    </source>
</evidence>
<organism evidence="2 3">
    <name type="scientific">Quercus suber</name>
    <name type="common">Cork oak</name>
    <dbReference type="NCBI Taxonomy" id="58331"/>
    <lineage>
        <taxon>Eukaryota</taxon>
        <taxon>Viridiplantae</taxon>
        <taxon>Streptophyta</taxon>
        <taxon>Embryophyta</taxon>
        <taxon>Tracheophyta</taxon>
        <taxon>Spermatophyta</taxon>
        <taxon>Magnoliopsida</taxon>
        <taxon>eudicotyledons</taxon>
        <taxon>Gunneridae</taxon>
        <taxon>Pentapetalae</taxon>
        <taxon>rosids</taxon>
        <taxon>fabids</taxon>
        <taxon>Fagales</taxon>
        <taxon>Fagaceae</taxon>
        <taxon>Quercus</taxon>
    </lineage>
</organism>
<dbReference type="PANTHER" id="PTHR48006">
    <property type="entry name" value="LEUCINE-RICH REPEAT-CONTAINING PROTEIN DDB_G0281931-RELATED"/>
    <property type="match status" value="1"/>
</dbReference>
<dbReference type="AlphaFoldDB" id="A0AAW0K2X2"/>
<dbReference type="Proteomes" id="UP000237347">
    <property type="component" value="Unassembled WGS sequence"/>
</dbReference>
<gene>
    <name evidence="2" type="ORF">CFP56_025739</name>
</gene>
<dbReference type="SUPFAM" id="SSF56112">
    <property type="entry name" value="Protein kinase-like (PK-like)"/>
    <property type="match status" value="1"/>
</dbReference>
<comment type="subcellular location">
    <subcellularLocation>
        <location evidence="1">Membrane</location>
        <topology evidence="1">Single-pass type I membrane protein</topology>
    </subcellularLocation>
</comment>
<protein>
    <submittedName>
        <fullName evidence="2">Putativeinactive leucine-rich repeat receptor-like protein kinase</fullName>
    </submittedName>
</protein>